<dbReference type="AlphaFoldDB" id="W7YV09"/>
<keyword evidence="3" id="KW-1185">Reference proteome</keyword>
<feature type="domain" description="DUF58" evidence="1">
    <location>
        <begin position="170"/>
        <end position="291"/>
    </location>
</feature>
<sequence length="354" mass="40402">MQGYVLGKGSLKKITYERHFNSESCYVGDRIEMVEVIENAKPIPVPWLRLEAMMPSSLSFKRSKETWISKGDIYQNHTSLFTLPPRSRITRTHQIQCRGRGIYQMDSATMTSGDLFALYFQTRQIKLSKRLVVYPALLGEDELPASWRTWQGELAVRRWIVEDPFLITGIRNYAPGDSMNRIHWNASARAGELQVHQNGYSADPRAMICLNIEVSEQMWNVVTRPEIVESALSYAATCAASLIHQGMAIGFGHNAHSLLDQEQLARVEPDYGTPHLEAVLEAMSALEMKSRLSFHEFLRIEAEREHAQKMDYLLVTAHVSDLMKQSIVQLEMQGHRVMIADMAAWKEEKYAQQG</sequence>
<accession>W7YV09</accession>
<dbReference type="InterPro" id="IPR002881">
    <property type="entry name" value="DUF58"/>
</dbReference>
<proteinExistence type="predicted"/>
<name>W7YV09_9BACL</name>
<evidence type="ECO:0000313" key="2">
    <source>
        <dbReference type="EMBL" id="GAF08426.1"/>
    </source>
</evidence>
<evidence type="ECO:0000259" key="1">
    <source>
        <dbReference type="Pfam" id="PF01882"/>
    </source>
</evidence>
<evidence type="ECO:0000313" key="3">
    <source>
        <dbReference type="Proteomes" id="UP000019364"/>
    </source>
</evidence>
<dbReference type="Pfam" id="PF01882">
    <property type="entry name" value="DUF58"/>
    <property type="match status" value="1"/>
</dbReference>
<dbReference type="Proteomes" id="UP000019364">
    <property type="component" value="Unassembled WGS sequence"/>
</dbReference>
<gene>
    <name evidence="2" type="ORF">JCM16418_2500</name>
</gene>
<dbReference type="PANTHER" id="PTHR34351">
    <property type="entry name" value="SLR1927 PROTEIN-RELATED"/>
    <property type="match status" value="1"/>
</dbReference>
<dbReference type="eggNOG" id="COG1721">
    <property type="taxonomic scope" value="Bacteria"/>
</dbReference>
<protein>
    <recommendedName>
        <fullName evidence="1">DUF58 domain-containing protein</fullName>
    </recommendedName>
</protein>
<dbReference type="EMBL" id="BAVZ01000006">
    <property type="protein sequence ID" value="GAF08426.1"/>
    <property type="molecule type" value="Genomic_DNA"/>
</dbReference>
<comment type="caution">
    <text evidence="2">The sequence shown here is derived from an EMBL/GenBank/DDBJ whole genome shotgun (WGS) entry which is preliminary data.</text>
</comment>
<dbReference type="PANTHER" id="PTHR34351:SF2">
    <property type="entry name" value="DUF58 DOMAIN-CONTAINING PROTEIN"/>
    <property type="match status" value="1"/>
</dbReference>
<organism evidence="2 3">
    <name type="scientific">Paenibacillus pini JCM 16418</name>
    <dbReference type="NCBI Taxonomy" id="1236976"/>
    <lineage>
        <taxon>Bacteria</taxon>
        <taxon>Bacillati</taxon>
        <taxon>Bacillota</taxon>
        <taxon>Bacilli</taxon>
        <taxon>Bacillales</taxon>
        <taxon>Paenibacillaceae</taxon>
        <taxon>Paenibacillus</taxon>
    </lineage>
</organism>
<reference evidence="2 3" key="1">
    <citation type="journal article" date="2014" name="Genome Announc.">
        <title>Draft Genome Sequence of Paenibacillus pini JCM 16418T, Isolated from the Rhizosphere of Pine Tree.</title>
        <authorList>
            <person name="Yuki M."/>
            <person name="Oshima K."/>
            <person name="Suda W."/>
            <person name="Oshida Y."/>
            <person name="Kitamura K."/>
            <person name="Iida Y."/>
            <person name="Hattori M."/>
            <person name="Ohkuma M."/>
        </authorList>
    </citation>
    <scope>NUCLEOTIDE SEQUENCE [LARGE SCALE GENOMIC DNA]</scope>
    <source>
        <strain evidence="2 3">JCM 16418</strain>
    </source>
</reference>
<dbReference type="STRING" id="1236976.JCM16418_2500"/>